<dbReference type="PROSITE" id="PS50021">
    <property type="entry name" value="CH"/>
    <property type="match status" value="1"/>
</dbReference>
<dbReference type="InterPro" id="IPR001715">
    <property type="entry name" value="CH_dom"/>
</dbReference>
<dbReference type="AlphaFoldDB" id="A0A8J6AUM9"/>
<dbReference type="GO" id="GO:0005930">
    <property type="term" value="C:axoneme"/>
    <property type="evidence" value="ECO:0007669"/>
    <property type="project" value="TreeGrafter"/>
</dbReference>
<evidence type="ECO:0000313" key="3">
    <source>
        <dbReference type="EMBL" id="KAG9392010.1"/>
    </source>
</evidence>
<dbReference type="Gene3D" id="1.10.418.10">
    <property type="entry name" value="Calponin-like domain"/>
    <property type="match status" value="1"/>
</dbReference>
<evidence type="ECO:0000313" key="4">
    <source>
        <dbReference type="Proteomes" id="UP000717585"/>
    </source>
</evidence>
<dbReference type="FunFam" id="1.10.418.10:FF:000059">
    <property type="entry name" value="RIKEN cDNA 6430531B16 gene"/>
    <property type="match status" value="1"/>
</dbReference>
<accession>A0A8J6AUM9</accession>
<dbReference type="PANTHER" id="PTHR12509">
    <property type="entry name" value="SPERMATOGENESIS-ASSOCIATED 4-RELATED"/>
    <property type="match status" value="1"/>
</dbReference>
<dbReference type="GO" id="GO:0008017">
    <property type="term" value="F:microtubule binding"/>
    <property type="evidence" value="ECO:0007669"/>
    <property type="project" value="TreeGrafter"/>
</dbReference>
<gene>
    <name evidence="3" type="ORF">J8273_6601</name>
</gene>
<dbReference type="PANTHER" id="PTHR12509:SF9">
    <property type="entry name" value="SPERM FLAGELLAR PROTEIN 1 ISOFORM X1"/>
    <property type="match status" value="1"/>
</dbReference>
<dbReference type="Proteomes" id="UP000717585">
    <property type="component" value="Unassembled WGS sequence"/>
</dbReference>
<feature type="compositionally biased region" description="Low complexity" evidence="1">
    <location>
        <begin position="157"/>
        <end position="171"/>
    </location>
</feature>
<comment type="caution">
    <text evidence="3">The sequence shown here is derived from an EMBL/GenBank/DDBJ whole genome shotgun (WGS) entry which is preliminary data.</text>
</comment>
<evidence type="ECO:0000256" key="1">
    <source>
        <dbReference type="SAM" id="MobiDB-lite"/>
    </source>
</evidence>
<dbReference type="InterPro" id="IPR036872">
    <property type="entry name" value="CH_dom_sf"/>
</dbReference>
<proteinExistence type="predicted"/>
<reference evidence="3" key="1">
    <citation type="submission" date="2021-05" db="EMBL/GenBank/DDBJ databases">
        <title>A free-living protist that lacks canonical eukaryotic 1 DNA replication and segregation systems.</title>
        <authorList>
            <person name="Salas-Leiva D.E."/>
            <person name="Tromer E.C."/>
            <person name="Curtis B.A."/>
            <person name="Jerlstrom-Hultqvist J."/>
            <person name="Kolisko M."/>
            <person name="Yi Z."/>
            <person name="Salas-Leiva J.S."/>
            <person name="Gallot-Lavallee L."/>
            <person name="Kops G.J.P.L."/>
            <person name="Archibald J.M."/>
            <person name="Simpson A.G.B."/>
            <person name="Roger A.J."/>
        </authorList>
    </citation>
    <scope>NUCLEOTIDE SEQUENCE</scope>
    <source>
        <strain evidence="3">BICM</strain>
    </source>
</reference>
<feature type="compositionally biased region" description="Polar residues" evidence="1">
    <location>
        <begin position="174"/>
        <end position="184"/>
    </location>
</feature>
<name>A0A8J6AUM9_9EUKA</name>
<sequence length="279" mass="31860">MSSLSEEELQDLYSWIDTIELSRPKRNIARDFSDACMFAELVHQFHPNLVDLHNYSPASSFDQKKYNWQTLKKKILGRSKLNLPLSNEEIASLAKAEPGAIEELLWRARLAIDSFVFVPKSSRPRERERPSSYMERHKVDKAEESRPPPRRHRTRPSDSPSPSPRVSRGGSAEPYQSGSVSYESDYSPLSPPAGRANGDSYDEFADEFDDRALAEEIDREFSDVTARGGPTVEEYMRMKHELDEMRKHVAILGAKNMKLQELAALRGEQVRTLKEKCGM</sequence>
<dbReference type="Pfam" id="PF06294">
    <property type="entry name" value="CH_2"/>
    <property type="match status" value="1"/>
</dbReference>
<protein>
    <recommendedName>
        <fullName evidence="2">Calponin-homology (CH) domain-containing protein</fullName>
    </recommendedName>
</protein>
<feature type="domain" description="Calponin-homology (CH)" evidence="2">
    <location>
        <begin position="6"/>
        <end position="113"/>
    </location>
</feature>
<dbReference type="GO" id="GO:0051493">
    <property type="term" value="P:regulation of cytoskeleton organization"/>
    <property type="evidence" value="ECO:0007669"/>
    <property type="project" value="TreeGrafter"/>
</dbReference>
<feature type="region of interest" description="Disordered" evidence="1">
    <location>
        <begin position="121"/>
        <end position="202"/>
    </location>
</feature>
<dbReference type="EMBL" id="JAHDYR010000040">
    <property type="protein sequence ID" value="KAG9392010.1"/>
    <property type="molecule type" value="Genomic_DNA"/>
</dbReference>
<dbReference type="InterPro" id="IPR052111">
    <property type="entry name" value="Spermatogenesis_Ciliary_MAP"/>
</dbReference>
<organism evidence="3 4">
    <name type="scientific">Carpediemonas membranifera</name>
    <dbReference type="NCBI Taxonomy" id="201153"/>
    <lineage>
        <taxon>Eukaryota</taxon>
        <taxon>Metamonada</taxon>
        <taxon>Carpediemonas-like organisms</taxon>
        <taxon>Carpediemonas</taxon>
    </lineage>
</organism>
<evidence type="ECO:0000259" key="2">
    <source>
        <dbReference type="PROSITE" id="PS50021"/>
    </source>
</evidence>
<feature type="compositionally biased region" description="Basic and acidic residues" evidence="1">
    <location>
        <begin position="123"/>
        <end position="147"/>
    </location>
</feature>
<dbReference type="InterPro" id="IPR010441">
    <property type="entry name" value="CH_2"/>
</dbReference>
<dbReference type="OrthoDB" id="193300at2759"/>
<keyword evidence="4" id="KW-1185">Reference proteome</keyword>
<dbReference type="SUPFAM" id="SSF47576">
    <property type="entry name" value="Calponin-homology domain, CH-domain"/>
    <property type="match status" value="1"/>
</dbReference>